<evidence type="ECO:0000313" key="7">
    <source>
        <dbReference type="EMBL" id="APA09857.1"/>
    </source>
</evidence>
<keyword evidence="5" id="KW-1133">Transmembrane helix</keyword>
<name>A0A1D9Q4J7_SCLS1</name>
<keyword evidence="6" id="KW-0472">Membrane</keyword>
<reference evidence="8" key="1">
    <citation type="journal article" date="2017" name="Genome Biol. Evol.">
        <title>The complete genome sequence of the phytopathogenic fungus Sclerotinia sclerotiorum reveals insights into the genome architecture of broad host range pathogens.</title>
        <authorList>
            <person name="Derbyshire M."/>
            <person name="Denton-Giles M."/>
            <person name="Hegedus D."/>
            <person name="Seifbarghy S."/>
            <person name="Rollins J."/>
            <person name="van Kan J."/>
            <person name="Seidl M.F."/>
            <person name="Faino L."/>
            <person name="Mbengue M."/>
            <person name="Navaud O."/>
            <person name="Raffaele S."/>
            <person name="Hammond-Kosack K."/>
            <person name="Heard S."/>
            <person name="Oliver R."/>
        </authorList>
    </citation>
    <scope>NUCLEOTIDE SEQUENCE [LARGE SCALE GENOMIC DNA]</scope>
    <source>
        <strain evidence="8">ATCC 18683 / 1980 / Ss-1</strain>
    </source>
</reference>
<dbReference type="PANTHER" id="PTHR23033">
    <property type="entry name" value="BETA1,3-GALACTOSYLTRANSFERASE"/>
    <property type="match status" value="1"/>
</dbReference>
<evidence type="ECO:0000256" key="1">
    <source>
        <dbReference type="ARBA" id="ARBA00004606"/>
    </source>
</evidence>
<dbReference type="Gene3D" id="3.90.550.50">
    <property type="match status" value="1"/>
</dbReference>
<dbReference type="Proteomes" id="UP000177798">
    <property type="component" value="Chromosome 5"/>
</dbReference>
<evidence type="ECO:0000256" key="4">
    <source>
        <dbReference type="ARBA" id="ARBA00022968"/>
    </source>
</evidence>
<accession>A0A1D9Q4J7</accession>
<dbReference type="PANTHER" id="PTHR23033:SF40">
    <property type="entry name" value="APPLE DOMAIN-CONTAINING PROTEIN"/>
    <property type="match status" value="1"/>
</dbReference>
<keyword evidence="4" id="KW-0735">Signal-anchor</keyword>
<dbReference type="EMBL" id="CP017818">
    <property type="protein sequence ID" value="APA09857.1"/>
    <property type="molecule type" value="Genomic_DNA"/>
</dbReference>
<organism evidence="7 8">
    <name type="scientific">Sclerotinia sclerotiorum (strain ATCC 18683 / 1980 / Ss-1)</name>
    <name type="common">White mold</name>
    <name type="synonym">Whetzelinia sclerotiorum</name>
    <dbReference type="NCBI Taxonomy" id="665079"/>
    <lineage>
        <taxon>Eukaryota</taxon>
        <taxon>Fungi</taxon>
        <taxon>Dikarya</taxon>
        <taxon>Ascomycota</taxon>
        <taxon>Pezizomycotina</taxon>
        <taxon>Leotiomycetes</taxon>
        <taxon>Helotiales</taxon>
        <taxon>Sclerotiniaceae</taxon>
        <taxon>Sclerotinia</taxon>
    </lineage>
</organism>
<evidence type="ECO:0000256" key="2">
    <source>
        <dbReference type="ARBA" id="ARBA00006462"/>
    </source>
</evidence>
<comment type="subcellular location">
    <subcellularLocation>
        <location evidence="1">Membrane</location>
        <topology evidence="1">Single-pass type II membrane protein</topology>
    </subcellularLocation>
</comment>
<dbReference type="AlphaFoldDB" id="A0A1D9Q4J7"/>
<evidence type="ECO:0000256" key="5">
    <source>
        <dbReference type="ARBA" id="ARBA00022989"/>
    </source>
</evidence>
<protein>
    <recommendedName>
        <fullName evidence="9">Glycosyltransferase family 31 protein</fullName>
    </recommendedName>
</protein>
<evidence type="ECO:0000256" key="3">
    <source>
        <dbReference type="ARBA" id="ARBA00022692"/>
    </source>
</evidence>
<keyword evidence="3" id="KW-0812">Transmembrane</keyword>
<dbReference type="GO" id="GO:0016020">
    <property type="term" value="C:membrane"/>
    <property type="evidence" value="ECO:0007669"/>
    <property type="project" value="UniProtKB-SubCell"/>
</dbReference>
<sequence>MVRYASRIWRQRLFKATICTCLILFLAHKFQLREILLARRYDTWPWDHSCYRLSPFSSACAASRAKIAHDVQIVIETGGSEPKDRLQYQLATILSGIPAENILIFSDLEEEAGAFRIRDALADVSMRERGEYPEFAFYDELQMYRREGRDTHELEGGQKLARYKNMAIKRMIWKMLGAERSALWRRKWYFFIDTDTFIEWDNLLALLEHLNPLKNMYMGSPVWGPTPPFAHGGSGYVFSYKALETLNMPGRGGDEELMYSQYGVNTTALCCGDEALSVALKRKGIEIKGYWPLFNGDPPVTINFGPEMWCEPVISLHHVTGTDMEDLWRWVENWKSRAMSMQPFLFRDLFEYVASQLVHRMNDWDNTDDGWKIFHHVKGTKKGAFVSFEQCEAACEADNLCFQFVVNGTTCALSHNIRVGRKRVPDTEGAHRYISGWNLQRIQDWTTKTKCTSAHWLHSNP</sequence>
<dbReference type="OrthoDB" id="414175at2759"/>
<gene>
    <name evidence="7" type="ORF">sscle_05g046270</name>
</gene>
<dbReference type="InterPro" id="IPR026050">
    <property type="entry name" value="C1GALT1/C1GALT1_chp1"/>
</dbReference>
<evidence type="ECO:0008006" key="9">
    <source>
        <dbReference type="Google" id="ProtNLM"/>
    </source>
</evidence>
<dbReference type="VEuPathDB" id="FungiDB:sscle_05g046270"/>
<proteinExistence type="inferred from homology"/>
<evidence type="ECO:0000256" key="6">
    <source>
        <dbReference type="ARBA" id="ARBA00023136"/>
    </source>
</evidence>
<evidence type="ECO:0000313" key="8">
    <source>
        <dbReference type="Proteomes" id="UP000177798"/>
    </source>
</evidence>
<comment type="similarity">
    <text evidence="2">Belongs to the glycosyltransferase 31 family. Beta3-Gal-T subfamily.</text>
</comment>